<feature type="signal peptide" evidence="2">
    <location>
        <begin position="1"/>
        <end position="26"/>
    </location>
</feature>
<organism evidence="3">
    <name type="scientific">Capitella teleta</name>
    <name type="common">Polychaete worm</name>
    <dbReference type="NCBI Taxonomy" id="283909"/>
    <lineage>
        <taxon>Eukaryota</taxon>
        <taxon>Metazoa</taxon>
        <taxon>Spiralia</taxon>
        <taxon>Lophotrochozoa</taxon>
        <taxon>Annelida</taxon>
        <taxon>Polychaeta</taxon>
        <taxon>Sedentaria</taxon>
        <taxon>Scolecida</taxon>
        <taxon>Capitellidae</taxon>
        <taxon>Capitella</taxon>
    </lineage>
</organism>
<feature type="chain" id="PRO_5008788642" evidence="2">
    <location>
        <begin position="27"/>
        <end position="253"/>
    </location>
</feature>
<feature type="region of interest" description="Disordered" evidence="1">
    <location>
        <begin position="208"/>
        <end position="253"/>
    </location>
</feature>
<dbReference type="EMBL" id="AMQN01006262">
    <property type="status" value="NOT_ANNOTATED_CDS"/>
    <property type="molecule type" value="Genomic_DNA"/>
</dbReference>
<accession>R7V277</accession>
<feature type="compositionally biased region" description="Basic and acidic residues" evidence="1">
    <location>
        <begin position="221"/>
        <end position="230"/>
    </location>
</feature>
<name>R7V277_CAPTE</name>
<reference evidence="5" key="1">
    <citation type="submission" date="2012-12" db="EMBL/GenBank/DDBJ databases">
        <authorList>
            <person name="Hellsten U."/>
            <person name="Grimwood J."/>
            <person name="Chapman J.A."/>
            <person name="Shapiro H."/>
            <person name="Aerts A."/>
            <person name="Otillar R.P."/>
            <person name="Terry A.Y."/>
            <person name="Boore J.L."/>
            <person name="Simakov O."/>
            <person name="Marletaz F."/>
            <person name="Cho S.-J."/>
            <person name="Edsinger-Gonzales E."/>
            <person name="Havlak P."/>
            <person name="Kuo D.-H."/>
            <person name="Larsson T."/>
            <person name="Lv J."/>
            <person name="Arendt D."/>
            <person name="Savage R."/>
            <person name="Osoegawa K."/>
            <person name="de Jong P."/>
            <person name="Lindberg D.R."/>
            <person name="Seaver E.C."/>
            <person name="Weisblat D.A."/>
            <person name="Putnam N.H."/>
            <person name="Grigoriev I.V."/>
            <person name="Rokhsar D.S."/>
        </authorList>
    </citation>
    <scope>NUCLEOTIDE SEQUENCE</scope>
    <source>
        <strain evidence="5">I ESC-2004</strain>
    </source>
</reference>
<dbReference type="EMBL" id="KB297953">
    <property type="protein sequence ID" value="ELU09796.1"/>
    <property type="molecule type" value="Genomic_DNA"/>
</dbReference>
<evidence type="ECO:0000256" key="1">
    <source>
        <dbReference type="SAM" id="MobiDB-lite"/>
    </source>
</evidence>
<dbReference type="Proteomes" id="UP000014760">
    <property type="component" value="Unassembled WGS sequence"/>
</dbReference>
<reference evidence="3 5" key="2">
    <citation type="journal article" date="2013" name="Nature">
        <title>Insights into bilaterian evolution from three spiralian genomes.</title>
        <authorList>
            <person name="Simakov O."/>
            <person name="Marletaz F."/>
            <person name="Cho S.J."/>
            <person name="Edsinger-Gonzales E."/>
            <person name="Havlak P."/>
            <person name="Hellsten U."/>
            <person name="Kuo D.H."/>
            <person name="Larsson T."/>
            <person name="Lv J."/>
            <person name="Arendt D."/>
            <person name="Savage R."/>
            <person name="Osoegawa K."/>
            <person name="de Jong P."/>
            <person name="Grimwood J."/>
            <person name="Chapman J.A."/>
            <person name="Shapiro H."/>
            <person name="Aerts A."/>
            <person name="Otillar R.P."/>
            <person name="Terry A.Y."/>
            <person name="Boore J.L."/>
            <person name="Grigoriev I.V."/>
            <person name="Lindberg D.R."/>
            <person name="Seaver E.C."/>
            <person name="Weisblat D.A."/>
            <person name="Putnam N.H."/>
            <person name="Rokhsar D.S."/>
        </authorList>
    </citation>
    <scope>NUCLEOTIDE SEQUENCE</scope>
    <source>
        <strain evidence="3 5">I ESC-2004</strain>
    </source>
</reference>
<keyword evidence="2" id="KW-0732">Signal</keyword>
<dbReference type="EnsemblMetazoa" id="CapteT191626">
    <property type="protein sequence ID" value="CapteP191626"/>
    <property type="gene ID" value="CapteG191626"/>
</dbReference>
<sequence length="253" mass="27636">MVYNGVSRVWKWRFISLIFTVSAVQSSTVTIGNPATPASSGLSKGRRVFLLAEGSPLPSLILNLDVYFRNLNPLFLQTWRREVKGEFKFRLIEEYKIYPERIGENKISASDLPCMLLNTDDRIGLYIEDQPSSVVFVYDFDHPAALSFTYEDDVSSSAALGDTLDFDTLPLALSFSVNAELYIGEKTSLGHYTVPTCADLANFTKSTTTLNPIGPTNPTQKGEKGDKGDRGAPGIPAAGTLIESDSLGPSVIP</sequence>
<dbReference type="HOGENOM" id="CLU_1099378_0_0_1"/>
<reference evidence="4" key="3">
    <citation type="submission" date="2015-06" db="UniProtKB">
        <authorList>
            <consortium name="EnsemblMetazoa"/>
        </authorList>
    </citation>
    <scope>IDENTIFICATION</scope>
</reference>
<feature type="compositionally biased region" description="Polar residues" evidence="1">
    <location>
        <begin position="208"/>
        <end position="220"/>
    </location>
</feature>
<protein>
    <submittedName>
        <fullName evidence="3 4">Uncharacterized protein</fullName>
    </submittedName>
</protein>
<evidence type="ECO:0000256" key="2">
    <source>
        <dbReference type="SAM" id="SignalP"/>
    </source>
</evidence>
<keyword evidence="5" id="KW-1185">Reference proteome</keyword>
<evidence type="ECO:0000313" key="5">
    <source>
        <dbReference type="Proteomes" id="UP000014760"/>
    </source>
</evidence>
<evidence type="ECO:0000313" key="4">
    <source>
        <dbReference type="EnsemblMetazoa" id="CapteP191626"/>
    </source>
</evidence>
<proteinExistence type="predicted"/>
<evidence type="ECO:0000313" key="3">
    <source>
        <dbReference type="EMBL" id="ELU09796.1"/>
    </source>
</evidence>
<gene>
    <name evidence="3" type="ORF">CAPTEDRAFT_191626</name>
</gene>
<dbReference type="AlphaFoldDB" id="R7V277"/>